<dbReference type="AlphaFoldDB" id="A0AAP0JJC4"/>
<feature type="transmembrane region" description="Helical" evidence="2">
    <location>
        <begin position="538"/>
        <end position="559"/>
    </location>
</feature>
<keyword evidence="2" id="KW-1133">Transmembrane helix</keyword>
<feature type="domain" description="DUF7036" evidence="3">
    <location>
        <begin position="196"/>
        <end position="274"/>
    </location>
</feature>
<evidence type="ECO:0000313" key="4">
    <source>
        <dbReference type="EMBL" id="KAK9135012.1"/>
    </source>
</evidence>
<keyword evidence="2" id="KW-0472">Membrane</keyword>
<feature type="compositionally biased region" description="Low complexity" evidence="1">
    <location>
        <begin position="485"/>
        <end position="498"/>
    </location>
</feature>
<dbReference type="EMBL" id="JBBNAF010000006">
    <property type="protein sequence ID" value="KAK9135012.1"/>
    <property type="molecule type" value="Genomic_DNA"/>
</dbReference>
<dbReference type="PANTHER" id="PTHR33826:SF4">
    <property type="entry name" value="F20B24.21"/>
    <property type="match status" value="1"/>
</dbReference>
<dbReference type="Pfam" id="PF23041">
    <property type="entry name" value="DUF7036"/>
    <property type="match status" value="2"/>
</dbReference>
<sequence length="560" mass="61100">MTDQELELELNEAGRASATPPARSTTCWGFSMYLLNLATRALNMACEILQLELGNLNLRLFGSPWKVLWTSAAHETDRLRQVIEKEMLKVEVKCAWIETYIFTDALRMGKLGNQSGEHFAVAIDGGGAVAISSSSSSNARRWRAVRDSLSWKCVLVLILSLGLFFSTIYWLPPFYRTRSGYDARFPHQLNVTAKASFMLQRPISLLIEHVGALEEDILGEVGMPNTKVSILSIHKLDTSNWTKVVFAVLPDPNDVPINYVSLSILRSSLIELFLGHIIDYYDRLKDQLTFGLQLRPYEIVYLQLTNRIGSTVDPPVIVQVSVMSDGNQDLLPQRLKQLAQAITRSPPSKNLGLDHSIFGKVKEITLSSFLNRALSGNSESPSPSPSPSPTQPPSPSEENYNAAPSSSPSSAPSPFSPPSDSPAPVIGSRVPSPSPSPSPSEPPAPSLSTADPHHENPCRGSAFLPKRTTFTPYPSDPELPTHAASSFPSLGSRSSPGFAPSPAVHLGSSSGKEMRSEKALVFPLAASSERLSPLSGSAYIAIKLMGFLWPLMLYLLCWAF</sequence>
<feature type="compositionally biased region" description="Pro residues" evidence="1">
    <location>
        <begin position="432"/>
        <end position="445"/>
    </location>
</feature>
<gene>
    <name evidence="4" type="ORF">Syun_014342</name>
</gene>
<organism evidence="4 5">
    <name type="scientific">Stephania yunnanensis</name>
    <dbReference type="NCBI Taxonomy" id="152371"/>
    <lineage>
        <taxon>Eukaryota</taxon>
        <taxon>Viridiplantae</taxon>
        <taxon>Streptophyta</taxon>
        <taxon>Embryophyta</taxon>
        <taxon>Tracheophyta</taxon>
        <taxon>Spermatophyta</taxon>
        <taxon>Magnoliopsida</taxon>
        <taxon>Ranunculales</taxon>
        <taxon>Menispermaceae</taxon>
        <taxon>Menispermoideae</taxon>
        <taxon>Cissampelideae</taxon>
        <taxon>Stephania</taxon>
    </lineage>
</organism>
<evidence type="ECO:0000256" key="1">
    <source>
        <dbReference type="SAM" id="MobiDB-lite"/>
    </source>
</evidence>
<dbReference type="InterPro" id="IPR055464">
    <property type="entry name" value="DUF7036"/>
</dbReference>
<keyword evidence="2" id="KW-0812">Transmembrane</keyword>
<evidence type="ECO:0000313" key="5">
    <source>
        <dbReference type="Proteomes" id="UP001420932"/>
    </source>
</evidence>
<feature type="region of interest" description="Disordered" evidence="1">
    <location>
        <begin position="373"/>
        <end position="510"/>
    </location>
</feature>
<feature type="compositionally biased region" description="Low complexity" evidence="1">
    <location>
        <begin position="396"/>
        <end position="413"/>
    </location>
</feature>
<proteinExistence type="predicted"/>
<feature type="compositionally biased region" description="Low complexity" evidence="1">
    <location>
        <begin position="422"/>
        <end position="431"/>
    </location>
</feature>
<evidence type="ECO:0000259" key="3">
    <source>
        <dbReference type="Pfam" id="PF23041"/>
    </source>
</evidence>
<feature type="transmembrane region" description="Helical" evidence="2">
    <location>
        <begin position="149"/>
        <end position="171"/>
    </location>
</feature>
<dbReference type="PANTHER" id="PTHR33826">
    <property type="entry name" value="F20B24.21"/>
    <property type="match status" value="1"/>
</dbReference>
<feature type="domain" description="DUF7036" evidence="3">
    <location>
        <begin position="277"/>
        <end position="359"/>
    </location>
</feature>
<protein>
    <recommendedName>
        <fullName evidence="3">DUF7036 domain-containing protein</fullName>
    </recommendedName>
</protein>
<comment type="caution">
    <text evidence="4">The sequence shown here is derived from an EMBL/GenBank/DDBJ whole genome shotgun (WGS) entry which is preliminary data.</text>
</comment>
<accession>A0AAP0JJC4</accession>
<reference evidence="4 5" key="1">
    <citation type="submission" date="2024-01" db="EMBL/GenBank/DDBJ databases">
        <title>Genome assemblies of Stephania.</title>
        <authorList>
            <person name="Yang L."/>
        </authorList>
    </citation>
    <scope>NUCLEOTIDE SEQUENCE [LARGE SCALE GENOMIC DNA]</scope>
    <source>
        <strain evidence="4">YNDBR</strain>
        <tissue evidence="4">Leaf</tissue>
    </source>
</reference>
<dbReference type="Proteomes" id="UP001420932">
    <property type="component" value="Unassembled WGS sequence"/>
</dbReference>
<feature type="compositionally biased region" description="Pro residues" evidence="1">
    <location>
        <begin position="382"/>
        <end position="395"/>
    </location>
</feature>
<name>A0AAP0JJC4_9MAGN</name>
<keyword evidence="5" id="KW-1185">Reference proteome</keyword>
<evidence type="ECO:0000256" key="2">
    <source>
        <dbReference type="SAM" id="Phobius"/>
    </source>
</evidence>